<keyword evidence="1" id="KW-0732">Signal</keyword>
<dbReference type="HOGENOM" id="CLU_695928_0_0_7"/>
<evidence type="ECO:0000313" key="3">
    <source>
        <dbReference type="Proteomes" id="UP000001880"/>
    </source>
</evidence>
<evidence type="ECO:0008006" key="4">
    <source>
        <dbReference type="Google" id="ProtNLM"/>
    </source>
</evidence>
<dbReference type="EMBL" id="CP001804">
    <property type="protein sequence ID" value="ACY13960.1"/>
    <property type="molecule type" value="Genomic_DNA"/>
</dbReference>
<sequence>MMSYRLVLLCLVYVSMLAACQSGANEEVAAANPATHTALAAHSEAGAADGGDGECVAALSDVSVAEDGECTGSVGDSAYCDSCECGYGEGDCDGDSECAPGLYCYKDVGADFGYASDVDVCLGECEDYSGHWEASCTSECPCEAGEGDCDTDADCAEGYRCMHDTGALYGMDPELDTCELLCSSVGLGTTTFCSSECLCDAGEGDCDSDSDCLPGLRCARDVGARYGFDPETDVCEGISTCDLTDGAGDEPALAYPLSFDYVNSWAAGLRMDKGFLCSGEDDWYRFPNSAAGFTPVFLAVRAEARGADYCGPGCDGLTLPDAPENSITIEVYDESMNTLLSTRSDTDGTLFFDVSLEGMEYTDDLLIHVTGAAEATYPYELTLWVQPFDGEDECEC</sequence>
<organism evidence="2 3">
    <name type="scientific">Haliangium ochraceum (strain DSM 14365 / JCM 11303 / SMP-2)</name>
    <dbReference type="NCBI Taxonomy" id="502025"/>
    <lineage>
        <taxon>Bacteria</taxon>
        <taxon>Pseudomonadati</taxon>
        <taxon>Myxococcota</taxon>
        <taxon>Polyangia</taxon>
        <taxon>Haliangiales</taxon>
        <taxon>Kofleriaceae</taxon>
        <taxon>Haliangium</taxon>
    </lineage>
</organism>
<proteinExistence type="predicted"/>
<dbReference type="PROSITE" id="PS51257">
    <property type="entry name" value="PROKAR_LIPOPROTEIN"/>
    <property type="match status" value="1"/>
</dbReference>
<dbReference type="KEGG" id="hoh:Hoch_1406"/>
<evidence type="ECO:0000313" key="2">
    <source>
        <dbReference type="EMBL" id="ACY13960.1"/>
    </source>
</evidence>
<name>D0LUS0_HALO1</name>
<feature type="signal peptide" evidence="1">
    <location>
        <begin position="1"/>
        <end position="24"/>
    </location>
</feature>
<dbReference type="Proteomes" id="UP000001880">
    <property type="component" value="Chromosome"/>
</dbReference>
<accession>D0LUS0</accession>
<dbReference type="eggNOG" id="COG5184">
    <property type="taxonomic scope" value="Bacteria"/>
</dbReference>
<reference evidence="2 3" key="1">
    <citation type="journal article" date="2010" name="Stand. Genomic Sci.">
        <title>Complete genome sequence of Haliangium ochraceum type strain (SMP-2).</title>
        <authorList>
            <consortium name="US DOE Joint Genome Institute (JGI-PGF)"/>
            <person name="Ivanova N."/>
            <person name="Daum C."/>
            <person name="Lang E."/>
            <person name="Abt B."/>
            <person name="Kopitz M."/>
            <person name="Saunders E."/>
            <person name="Lapidus A."/>
            <person name="Lucas S."/>
            <person name="Glavina Del Rio T."/>
            <person name="Nolan M."/>
            <person name="Tice H."/>
            <person name="Copeland A."/>
            <person name="Cheng J.F."/>
            <person name="Chen F."/>
            <person name="Bruce D."/>
            <person name="Goodwin L."/>
            <person name="Pitluck S."/>
            <person name="Mavromatis K."/>
            <person name="Pati A."/>
            <person name="Mikhailova N."/>
            <person name="Chen A."/>
            <person name="Palaniappan K."/>
            <person name="Land M."/>
            <person name="Hauser L."/>
            <person name="Chang Y.J."/>
            <person name="Jeffries C.D."/>
            <person name="Detter J.C."/>
            <person name="Brettin T."/>
            <person name="Rohde M."/>
            <person name="Goker M."/>
            <person name="Bristow J."/>
            <person name="Markowitz V."/>
            <person name="Eisen J.A."/>
            <person name="Hugenholtz P."/>
            <person name="Kyrpides N.C."/>
            <person name="Klenk H.P."/>
        </authorList>
    </citation>
    <scope>NUCLEOTIDE SEQUENCE [LARGE SCALE GENOMIC DNA]</scope>
    <source>
        <strain evidence="3">DSM 14365 / CIP 107738 / JCM 11303 / AJ 13395 / SMP-2</strain>
    </source>
</reference>
<feature type="chain" id="PRO_5003011678" description="Lipoprotein" evidence="1">
    <location>
        <begin position="25"/>
        <end position="396"/>
    </location>
</feature>
<gene>
    <name evidence="2" type="ordered locus">Hoch_1406</name>
</gene>
<dbReference type="AlphaFoldDB" id="D0LUS0"/>
<evidence type="ECO:0000256" key="1">
    <source>
        <dbReference type="SAM" id="SignalP"/>
    </source>
</evidence>
<protein>
    <recommendedName>
        <fullName evidence="4">Lipoprotein</fullName>
    </recommendedName>
</protein>
<keyword evidence="3" id="KW-1185">Reference proteome</keyword>